<comment type="caution">
    <text evidence="1">The sequence shown here is derived from an EMBL/GenBank/DDBJ whole genome shotgun (WGS) entry which is preliminary data.</text>
</comment>
<name>A0A645B8K7_9ZZZZ</name>
<sequence>MKQQSKMNKKSISCIILLCALLFCACEKEIEFKGDVKKPVLVLNGYLTPDENVTVHLSKSRFVMDDHTPYVSIENASVELYVNGVLKEKLVYGNEGNYAGQYRPRIGDEIEVRASAPGFEAVKAKTGIPQAPVFELADSTLTHTVKDVSSQFTDDPGYTFKQWEHVNKIRLRLKEEKNEENFYFIKAEHNLYDKDKSIGKELQKVELSKVLKGNISDTGNPLEEVLWGEEDSGYKRQLENIFSDALVNGKELFFNFEYYENLKTVMKRPNGNEEIINAGGPFTKEYVIALSSMSSDYYQFVVSAAKSYNVDENPFVEPVQVRTNVENGLGILGAYTTSRFVFRFEKYAEGGYSIQW</sequence>
<organism evidence="1">
    <name type="scientific">bioreactor metagenome</name>
    <dbReference type="NCBI Taxonomy" id="1076179"/>
    <lineage>
        <taxon>unclassified sequences</taxon>
        <taxon>metagenomes</taxon>
        <taxon>ecological metagenomes</taxon>
    </lineage>
</organism>
<dbReference type="AlphaFoldDB" id="A0A645B8K7"/>
<reference evidence="1" key="1">
    <citation type="submission" date="2019-08" db="EMBL/GenBank/DDBJ databases">
        <authorList>
            <person name="Kucharzyk K."/>
            <person name="Murdoch R.W."/>
            <person name="Higgins S."/>
            <person name="Loffler F."/>
        </authorList>
    </citation>
    <scope>NUCLEOTIDE SEQUENCE</scope>
</reference>
<gene>
    <name evidence="1" type="ORF">SDC9_108246</name>
</gene>
<evidence type="ECO:0000313" key="1">
    <source>
        <dbReference type="EMBL" id="MPM61388.1"/>
    </source>
</evidence>
<protein>
    <recommendedName>
        <fullName evidence="2">DUF4249 domain-containing protein</fullName>
    </recommendedName>
</protein>
<proteinExistence type="predicted"/>
<evidence type="ECO:0008006" key="2">
    <source>
        <dbReference type="Google" id="ProtNLM"/>
    </source>
</evidence>
<dbReference type="EMBL" id="VSSQ01018313">
    <property type="protein sequence ID" value="MPM61388.1"/>
    <property type="molecule type" value="Genomic_DNA"/>
</dbReference>
<dbReference type="Pfam" id="PF14054">
    <property type="entry name" value="DUF4249"/>
    <property type="match status" value="1"/>
</dbReference>
<dbReference type="InterPro" id="IPR025345">
    <property type="entry name" value="DUF4249"/>
</dbReference>
<accession>A0A645B8K7</accession>
<dbReference type="PROSITE" id="PS51257">
    <property type="entry name" value="PROKAR_LIPOPROTEIN"/>
    <property type="match status" value="1"/>
</dbReference>